<dbReference type="GO" id="GO:0005524">
    <property type="term" value="F:ATP binding"/>
    <property type="evidence" value="ECO:0007669"/>
    <property type="project" value="UniProtKB-KW"/>
</dbReference>
<dbReference type="Proteomes" id="UP000193986">
    <property type="component" value="Unassembled WGS sequence"/>
</dbReference>
<keyword evidence="1" id="KW-0234">DNA repair</keyword>
<reference evidence="4 5" key="1">
    <citation type="submission" date="2016-07" db="EMBL/GenBank/DDBJ databases">
        <title>Pervasive Adenine N6-methylation of Active Genes in Fungi.</title>
        <authorList>
            <consortium name="DOE Joint Genome Institute"/>
            <person name="Mondo S.J."/>
            <person name="Dannebaum R.O."/>
            <person name="Kuo R.C."/>
            <person name="Labutti K."/>
            <person name="Haridas S."/>
            <person name="Kuo A."/>
            <person name="Salamov A."/>
            <person name="Ahrendt S.R."/>
            <person name="Lipzen A."/>
            <person name="Sullivan W."/>
            <person name="Andreopoulos W.B."/>
            <person name="Clum A."/>
            <person name="Lindquist E."/>
            <person name="Daum C."/>
            <person name="Ramamoorthy G.K."/>
            <person name="Gryganskyi A."/>
            <person name="Culley D."/>
            <person name="Magnuson J.K."/>
            <person name="James T.Y."/>
            <person name="O'Malley M.A."/>
            <person name="Stajich J.E."/>
            <person name="Spatafora J.W."/>
            <person name="Visel A."/>
            <person name="Grigoriev I.V."/>
        </authorList>
    </citation>
    <scope>NUCLEOTIDE SEQUENCE [LARGE SCALE GENOMIC DNA]</scope>
    <source>
        <strain evidence="4 5">68-887.2</strain>
    </source>
</reference>
<evidence type="ECO:0000259" key="3">
    <source>
        <dbReference type="Pfam" id="PF05970"/>
    </source>
</evidence>
<feature type="compositionally biased region" description="Low complexity" evidence="2">
    <location>
        <begin position="188"/>
        <end position="204"/>
    </location>
</feature>
<accession>A0A1Y2B8X5</accession>
<feature type="region of interest" description="Disordered" evidence="2">
    <location>
        <begin position="1"/>
        <end position="77"/>
    </location>
</feature>
<comment type="catalytic activity">
    <reaction evidence="1">
        <text>ATP + H2O = ADP + phosphate + H(+)</text>
        <dbReference type="Rhea" id="RHEA:13065"/>
        <dbReference type="ChEBI" id="CHEBI:15377"/>
        <dbReference type="ChEBI" id="CHEBI:15378"/>
        <dbReference type="ChEBI" id="CHEBI:30616"/>
        <dbReference type="ChEBI" id="CHEBI:43474"/>
        <dbReference type="ChEBI" id="CHEBI:456216"/>
        <dbReference type="EC" id="5.6.2.3"/>
    </reaction>
</comment>
<dbReference type="GO" id="GO:0043139">
    <property type="term" value="F:5'-3' DNA helicase activity"/>
    <property type="evidence" value="ECO:0007669"/>
    <property type="project" value="UniProtKB-EC"/>
</dbReference>
<organism evidence="4 5">
    <name type="scientific">Naematelia encephala</name>
    <dbReference type="NCBI Taxonomy" id="71784"/>
    <lineage>
        <taxon>Eukaryota</taxon>
        <taxon>Fungi</taxon>
        <taxon>Dikarya</taxon>
        <taxon>Basidiomycota</taxon>
        <taxon>Agaricomycotina</taxon>
        <taxon>Tremellomycetes</taxon>
        <taxon>Tremellales</taxon>
        <taxon>Naemateliaceae</taxon>
        <taxon>Naematelia</taxon>
    </lineage>
</organism>
<comment type="similarity">
    <text evidence="1">Belongs to the helicase family.</text>
</comment>
<dbReference type="PANTHER" id="PTHR47642:SF5">
    <property type="entry name" value="ATP-DEPENDENT DNA HELICASE"/>
    <property type="match status" value="1"/>
</dbReference>
<keyword evidence="1" id="KW-0067">ATP-binding</keyword>
<dbReference type="GO" id="GO:0000723">
    <property type="term" value="P:telomere maintenance"/>
    <property type="evidence" value="ECO:0007669"/>
    <property type="project" value="InterPro"/>
</dbReference>
<dbReference type="GO" id="GO:0006310">
    <property type="term" value="P:DNA recombination"/>
    <property type="evidence" value="ECO:0007669"/>
    <property type="project" value="UniProtKB-KW"/>
</dbReference>
<feature type="domain" description="DNA helicase Pif1-like DEAD-box helicase" evidence="3">
    <location>
        <begin position="219"/>
        <end position="337"/>
    </location>
</feature>
<dbReference type="AlphaFoldDB" id="A0A1Y2B8X5"/>
<keyword evidence="1" id="KW-0378">Hydrolase</keyword>
<dbReference type="Gene3D" id="3.40.50.300">
    <property type="entry name" value="P-loop containing nucleotide triphosphate hydrolases"/>
    <property type="match status" value="1"/>
</dbReference>
<dbReference type="InterPro" id="IPR027417">
    <property type="entry name" value="P-loop_NTPase"/>
</dbReference>
<dbReference type="OrthoDB" id="432234at2759"/>
<dbReference type="Pfam" id="PF05970">
    <property type="entry name" value="PIF1"/>
    <property type="match status" value="1"/>
</dbReference>
<dbReference type="STRING" id="71784.A0A1Y2B8X5"/>
<gene>
    <name evidence="4" type="ORF">BCR39DRAFT_96745</name>
</gene>
<dbReference type="EC" id="5.6.2.3" evidence="1"/>
<feature type="region of interest" description="Disordered" evidence="2">
    <location>
        <begin position="183"/>
        <end position="209"/>
    </location>
</feature>
<comment type="cofactor">
    <cofactor evidence="1">
        <name>Mg(2+)</name>
        <dbReference type="ChEBI" id="CHEBI:18420"/>
    </cofactor>
</comment>
<keyword evidence="5" id="KW-1185">Reference proteome</keyword>
<dbReference type="InterPro" id="IPR051055">
    <property type="entry name" value="PIF1_helicase"/>
</dbReference>
<feature type="region of interest" description="Disordered" evidence="2">
    <location>
        <begin position="113"/>
        <end position="144"/>
    </location>
</feature>
<keyword evidence="1" id="KW-0233">DNA recombination</keyword>
<dbReference type="InParanoid" id="A0A1Y2B8X5"/>
<name>A0A1Y2B8X5_9TREE</name>
<dbReference type="GO" id="GO:0006281">
    <property type="term" value="P:DNA repair"/>
    <property type="evidence" value="ECO:0007669"/>
    <property type="project" value="UniProtKB-KW"/>
</dbReference>
<comment type="caution">
    <text evidence="4">The sequence shown here is derived from an EMBL/GenBank/DDBJ whole genome shotgun (WGS) entry which is preliminary data.</text>
</comment>
<proteinExistence type="inferred from homology"/>
<evidence type="ECO:0000313" key="4">
    <source>
        <dbReference type="EMBL" id="ORY31269.1"/>
    </source>
</evidence>
<sequence length="347" mass="36821">MPSLVTSRNAPASKGFSRVNSFKREWDDDVVPSGGAGSRGRPLVQHSSQEIVEWSPSPPRIKQKIATAPVPTPHNALETAADRRRKAILAAMNENTASTSTSTAGSSLHTIASSLGSSSRHAPLPLFPSAQREPPKSSFPELPPTIALDSKKRALPWNADIAQVSLMWLFCIAHCYRSTKAARHDSTGSEGSSKSSKKTGSTSSRPTKATISIKQKVSLSAEQQKVLSLVVDEGKNVFFTGSAGTGKSVLLREIIRSLQKKFATSPDAVAVTASTGIAACNIGGVTLHSFGGVGLALDPADKLVAKLKKNKKGAARWLRTKVLIIDESKLPHSARCLAYLRSIHGGC</sequence>
<dbReference type="SUPFAM" id="SSF52540">
    <property type="entry name" value="P-loop containing nucleoside triphosphate hydrolases"/>
    <property type="match status" value="1"/>
</dbReference>
<keyword evidence="1" id="KW-0227">DNA damage</keyword>
<feature type="compositionally biased region" description="Polar residues" evidence="2">
    <location>
        <begin position="1"/>
        <end position="10"/>
    </location>
</feature>
<dbReference type="PANTHER" id="PTHR47642">
    <property type="entry name" value="ATP-DEPENDENT DNA HELICASE"/>
    <property type="match status" value="1"/>
</dbReference>
<evidence type="ECO:0000313" key="5">
    <source>
        <dbReference type="Proteomes" id="UP000193986"/>
    </source>
</evidence>
<keyword evidence="1 4" id="KW-0347">Helicase</keyword>
<evidence type="ECO:0000256" key="1">
    <source>
        <dbReference type="RuleBase" id="RU363044"/>
    </source>
</evidence>
<dbReference type="EMBL" id="MCFC01000016">
    <property type="protein sequence ID" value="ORY31269.1"/>
    <property type="molecule type" value="Genomic_DNA"/>
</dbReference>
<protein>
    <recommendedName>
        <fullName evidence="1">ATP-dependent DNA helicase</fullName>
        <ecNumber evidence="1">5.6.2.3</ecNumber>
    </recommendedName>
</protein>
<keyword evidence="1" id="KW-0547">Nucleotide-binding</keyword>
<dbReference type="GO" id="GO:0016887">
    <property type="term" value="F:ATP hydrolysis activity"/>
    <property type="evidence" value="ECO:0007669"/>
    <property type="project" value="RHEA"/>
</dbReference>
<dbReference type="InterPro" id="IPR010285">
    <property type="entry name" value="DNA_helicase_pif1-like_DEAD"/>
</dbReference>
<evidence type="ECO:0000256" key="2">
    <source>
        <dbReference type="SAM" id="MobiDB-lite"/>
    </source>
</evidence>